<dbReference type="OrthoDB" id="2178215at2"/>
<keyword evidence="1" id="KW-0472">Membrane</keyword>
<evidence type="ECO:0000313" key="2">
    <source>
        <dbReference type="EMBL" id="ROR28667.1"/>
    </source>
</evidence>
<dbReference type="Proteomes" id="UP000273083">
    <property type="component" value="Unassembled WGS sequence"/>
</dbReference>
<dbReference type="EMBL" id="RJVG01000004">
    <property type="protein sequence ID" value="ROR28667.1"/>
    <property type="molecule type" value="Genomic_DNA"/>
</dbReference>
<evidence type="ECO:0008006" key="4">
    <source>
        <dbReference type="Google" id="ProtNLM"/>
    </source>
</evidence>
<keyword evidence="1" id="KW-0812">Transmembrane</keyword>
<keyword evidence="1" id="KW-1133">Transmembrane helix</keyword>
<proteinExistence type="predicted"/>
<organism evidence="2 3">
    <name type="scientific">Mobilisporobacter senegalensis</name>
    <dbReference type="NCBI Taxonomy" id="1329262"/>
    <lineage>
        <taxon>Bacteria</taxon>
        <taxon>Bacillati</taxon>
        <taxon>Bacillota</taxon>
        <taxon>Clostridia</taxon>
        <taxon>Lachnospirales</taxon>
        <taxon>Lachnospiraceae</taxon>
        <taxon>Mobilisporobacter</taxon>
    </lineage>
</organism>
<evidence type="ECO:0000256" key="1">
    <source>
        <dbReference type="SAM" id="Phobius"/>
    </source>
</evidence>
<accession>A0A3N1XUT7</accession>
<name>A0A3N1XUT7_9FIRM</name>
<evidence type="ECO:0000313" key="3">
    <source>
        <dbReference type="Proteomes" id="UP000273083"/>
    </source>
</evidence>
<sequence length="305" mass="35457">MKIRPYLKIIPFSLIILSIFLLKSFEGQFQHIQKMLILESNNLMSPYHIQVSEDIKINWRKLVKPRDNFSVFGLLERSSTEQVIAFYATDYKKIILPLKSGSCFSSKDSNEAIVGMGIPTYMLGDSEYYDYNNIRYYVIGKFGLTDDSPLKNTILLNNSSLLDQPDIPLTSDGPNLNKITWLQGKSLGNKGVERWFNISFVTNWIRNLTWLVILCSSFLSMYYYLVITQERRNILWEIGMGAKAIFKKGIRDITIVVLFFDLIIVCIFQRETPFFEFIMSSVVIYTILLGAYCILFWRQILKEIT</sequence>
<feature type="transmembrane region" description="Helical" evidence="1">
    <location>
        <begin position="208"/>
        <end position="228"/>
    </location>
</feature>
<feature type="transmembrane region" description="Helical" evidence="1">
    <location>
        <begin position="249"/>
        <end position="268"/>
    </location>
</feature>
<reference evidence="2 3" key="1">
    <citation type="submission" date="2018-11" db="EMBL/GenBank/DDBJ databases">
        <title>Genomic Encyclopedia of Type Strains, Phase IV (KMG-IV): sequencing the most valuable type-strain genomes for metagenomic binning, comparative biology and taxonomic classification.</title>
        <authorList>
            <person name="Goeker M."/>
        </authorList>
    </citation>
    <scope>NUCLEOTIDE SEQUENCE [LARGE SCALE GENOMIC DNA]</scope>
    <source>
        <strain evidence="2 3">DSM 26537</strain>
    </source>
</reference>
<feature type="transmembrane region" description="Helical" evidence="1">
    <location>
        <begin position="274"/>
        <end position="297"/>
    </location>
</feature>
<dbReference type="AlphaFoldDB" id="A0A3N1XUT7"/>
<dbReference type="RefSeq" id="WP_123609162.1">
    <property type="nucleotide sequence ID" value="NZ_RJVG01000004.1"/>
</dbReference>
<protein>
    <recommendedName>
        <fullName evidence="4">MacB-like protein</fullName>
    </recommendedName>
</protein>
<gene>
    <name evidence="2" type="ORF">EDD66_104254</name>
</gene>
<keyword evidence="3" id="KW-1185">Reference proteome</keyword>
<comment type="caution">
    <text evidence="2">The sequence shown here is derived from an EMBL/GenBank/DDBJ whole genome shotgun (WGS) entry which is preliminary data.</text>
</comment>